<proteinExistence type="predicted"/>
<dbReference type="GO" id="GO:0032039">
    <property type="term" value="C:integrator complex"/>
    <property type="evidence" value="ECO:0007669"/>
    <property type="project" value="TreeGrafter"/>
</dbReference>
<dbReference type="KEGG" id="cge:107978969"/>
<dbReference type="Pfam" id="PF15300">
    <property type="entry name" value="INT_SG_DDX_CT_C"/>
    <property type="match status" value="1"/>
</dbReference>
<dbReference type="PANTHER" id="PTHR12957">
    <property type="entry name" value="DEAD/H BOX POLYPEPTIDE 26/DICE1-RELATED"/>
    <property type="match status" value="1"/>
</dbReference>
<feature type="domain" description="INTS6/SAGE1/DDX26B/CT45 C-terminal" evidence="2">
    <location>
        <begin position="146"/>
        <end position="208"/>
    </location>
</feature>
<organism evidence="3 4">
    <name type="scientific">Cricetulus griseus</name>
    <name type="common">Chinese hamster</name>
    <name type="synonym">Cricetulus barabensis griseus</name>
    <dbReference type="NCBI Taxonomy" id="10029"/>
    <lineage>
        <taxon>Eukaryota</taxon>
        <taxon>Metazoa</taxon>
        <taxon>Chordata</taxon>
        <taxon>Craniata</taxon>
        <taxon>Vertebrata</taxon>
        <taxon>Euteleostomi</taxon>
        <taxon>Mammalia</taxon>
        <taxon>Eutheria</taxon>
        <taxon>Euarchontoglires</taxon>
        <taxon>Glires</taxon>
        <taxon>Rodentia</taxon>
        <taxon>Myomorpha</taxon>
        <taxon>Muroidea</taxon>
        <taxon>Cricetidae</taxon>
        <taxon>Cricetinae</taxon>
        <taxon>Cricetulus</taxon>
    </lineage>
</organism>
<dbReference type="GeneID" id="107978969"/>
<feature type="region of interest" description="Disordered" evidence="1">
    <location>
        <begin position="58"/>
        <end position="83"/>
    </location>
</feature>
<dbReference type="RefSeq" id="XP_035306103.1">
    <property type="nucleotide sequence ID" value="XM_035450212.1"/>
</dbReference>
<evidence type="ECO:0000313" key="5">
    <source>
        <dbReference type="RefSeq" id="XP_035306103.1"/>
    </source>
</evidence>
<gene>
    <name evidence="4 5" type="primary">LOC107978969</name>
</gene>
<name>A0A9J7GM26_CRIGR</name>
<evidence type="ECO:0000313" key="3">
    <source>
        <dbReference type="Proteomes" id="UP001108280"/>
    </source>
</evidence>
<dbReference type="GO" id="GO:0034472">
    <property type="term" value="P:snRNA 3'-end processing"/>
    <property type="evidence" value="ECO:0007669"/>
    <property type="project" value="TreeGrafter"/>
</dbReference>
<reference evidence="3" key="2">
    <citation type="journal article" date="2020" name="Biotechnol. Bioeng.">
        <title>Chromosome-scale scaffolds for the Chinese hamster reference genome assembly to facilitate the study of the CHO epigenome.</title>
        <authorList>
            <person name="Hilliard W."/>
            <person name="MacDonald M."/>
            <person name="Lee K.H."/>
        </authorList>
    </citation>
    <scope>NUCLEOTIDE SEQUENCE [LARGE SCALE GENOMIC DNA]</scope>
    <source>
        <strain evidence="3">17A/GY</strain>
    </source>
</reference>
<sequence>MAEEGEEFSVCSENEKNPAGDAVGPPLPKVRRIVTSVPVEIKEGEPHLTASVIEKEEGATVGPKAQEGMVEGGPTTTKGSPKWVPAKNAPFDKSACFSSAGLIPEGGDATFTGGIVSRENLLGAQSFAALTEGKGVSSEYLVSREKINADIKRELMKEIRRYGRKYERIFKLLEEVQGPLEVRKQFFEFTIKEAGRFKRRHLIQCLEKKREEMLSPM</sequence>
<dbReference type="InterPro" id="IPR051113">
    <property type="entry name" value="Integrator_subunit6"/>
</dbReference>
<dbReference type="PANTHER" id="PTHR12957:SF22">
    <property type="entry name" value="INTEGRATOR COMPLEX SUBUNIT 6-LIKE"/>
    <property type="match status" value="1"/>
</dbReference>
<evidence type="ECO:0000256" key="1">
    <source>
        <dbReference type="SAM" id="MobiDB-lite"/>
    </source>
</evidence>
<evidence type="ECO:0000313" key="4">
    <source>
        <dbReference type="RefSeq" id="XP_027289244.1"/>
    </source>
</evidence>
<reference evidence="4 5" key="3">
    <citation type="submission" date="2025-04" db="UniProtKB">
        <authorList>
            <consortium name="RefSeq"/>
        </authorList>
    </citation>
    <scope>IDENTIFICATION</scope>
    <source>
        <strain evidence="4 5">17A/GY</strain>
        <tissue evidence="4 5">Liver</tissue>
    </source>
</reference>
<dbReference type="AlphaFoldDB" id="A0A9J7GM26"/>
<accession>A0A9J7GM26</accession>
<dbReference type="Proteomes" id="UP001108280">
    <property type="component" value="Chromosome X"/>
</dbReference>
<dbReference type="OrthoDB" id="9634952at2759"/>
<keyword evidence="3" id="KW-1185">Reference proteome</keyword>
<dbReference type="RefSeq" id="XP_027289244.1">
    <property type="nucleotide sequence ID" value="XM_027433443.2"/>
</dbReference>
<protein>
    <submittedName>
        <fullName evidence="4 5">Integrator complex subunit 6-like</fullName>
    </submittedName>
</protein>
<reference evidence="3" key="1">
    <citation type="journal article" date="2018" name="Biotechnol. Bioeng.">
        <title>A reference genome of the Chinese hamster based on a hybrid assembly strategy.</title>
        <authorList>
            <person name="Rupp O."/>
            <person name="MacDonald M.L."/>
            <person name="Li S."/>
            <person name="Dhiman H."/>
            <person name="Polson S."/>
            <person name="Griep S."/>
            <person name="Heffner K."/>
            <person name="Hernandez I."/>
            <person name="Brinkrolf K."/>
            <person name="Jadhav V."/>
            <person name="Samoudi M."/>
            <person name="Hao H."/>
            <person name="Kingham B."/>
            <person name="Goesmann A."/>
            <person name="Betenbaugh M.J."/>
            <person name="Lewis N.E."/>
            <person name="Borth N."/>
            <person name="Lee K.H."/>
        </authorList>
    </citation>
    <scope>NUCLEOTIDE SEQUENCE [LARGE SCALE GENOMIC DNA]</scope>
    <source>
        <strain evidence="3">17A/GY</strain>
    </source>
</reference>
<evidence type="ECO:0000259" key="2">
    <source>
        <dbReference type="Pfam" id="PF15300"/>
    </source>
</evidence>
<feature type="region of interest" description="Disordered" evidence="1">
    <location>
        <begin position="1"/>
        <end position="27"/>
    </location>
</feature>
<dbReference type="InterPro" id="IPR029307">
    <property type="entry name" value="INT_SG_DDX_CT_C"/>
</dbReference>